<organism evidence="2 3">
    <name type="scientific">Tanacetum coccineum</name>
    <dbReference type="NCBI Taxonomy" id="301880"/>
    <lineage>
        <taxon>Eukaryota</taxon>
        <taxon>Viridiplantae</taxon>
        <taxon>Streptophyta</taxon>
        <taxon>Embryophyta</taxon>
        <taxon>Tracheophyta</taxon>
        <taxon>Spermatophyta</taxon>
        <taxon>Magnoliopsida</taxon>
        <taxon>eudicotyledons</taxon>
        <taxon>Gunneridae</taxon>
        <taxon>Pentapetalae</taxon>
        <taxon>asterids</taxon>
        <taxon>campanulids</taxon>
        <taxon>Asterales</taxon>
        <taxon>Asteraceae</taxon>
        <taxon>Asteroideae</taxon>
        <taxon>Anthemideae</taxon>
        <taxon>Anthemidinae</taxon>
        <taxon>Tanacetum</taxon>
    </lineage>
</organism>
<reference evidence="2" key="2">
    <citation type="submission" date="2022-01" db="EMBL/GenBank/DDBJ databases">
        <authorList>
            <person name="Yamashiro T."/>
            <person name="Shiraishi A."/>
            <person name="Satake H."/>
            <person name="Nakayama K."/>
        </authorList>
    </citation>
    <scope>NUCLEOTIDE SEQUENCE</scope>
</reference>
<dbReference type="Proteomes" id="UP001151760">
    <property type="component" value="Unassembled WGS sequence"/>
</dbReference>
<evidence type="ECO:0000256" key="1">
    <source>
        <dbReference type="SAM" id="MobiDB-lite"/>
    </source>
</evidence>
<name>A0ABQ5FEC8_9ASTR</name>
<accession>A0ABQ5FEC8</accession>
<keyword evidence="3" id="KW-1185">Reference proteome</keyword>
<protein>
    <submittedName>
        <fullName evidence="2">Uncharacterized protein</fullName>
    </submittedName>
</protein>
<evidence type="ECO:0000313" key="2">
    <source>
        <dbReference type="EMBL" id="GJT61558.1"/>
    </source>
</evidence>
<reference evidence="2" key="1">
    <citation type="journal article" date="2022" name="Int. J. Mol. Sci.">
        <title>Draft Genome of Tanacetum Coccineum: Genomic Comparison of Closely Related Tanacetum-Family Plants.</title>
        <authorList>
            <person name="Yamashiro T."/>
            <person name="Shiraishi A."/>
            <person name="Nakayama K."/>
            <person name="Satake H."/>
        </authorList>
    </citation>
    <scope>NUCLEOTIDE SEQUENCE</scope>
</reference>
<evidence type="ECO:0000313" key="3">
    <source>
        <dbReference type="Proteomes" id="UP001151760"/>
    </source>
</evidence>
<sequence>MMEKLIWNGIELVGCLKITAWNEFSSTMASAIICLATNQCLNFSKLIFDSMVRNLDNISGVQDGLGAAITASRLKAEQVSGNINKTQSKAILNEPSSPGTSSGSGPRCQETLGDTIAQTRVENVSKLLMIHYLARGNTLQSDEDSLKLTQLMELYTNLQEQVLDLEKTKTTQAKKIISLKRRVKKLKQKKRLRIHGLKRLRKVGATARVDSSKEEIVFGEDCHTPPRRKREALREWISSQHNGVYIENTKMHTIK</sequence>
<feature type="compositionally biased region" description="Low complexity" evidence="1">
    <location>
        <begin position="95"/>
        <end position="106"/>
    </location>
</feature>
<dbReference type="EMBL" id="BQNB010017298">
    <property type="protein sequence ID" value="GJT61558.1"/>
    <property type="molecule type" value="Genomic_DNA"/>
</dbReference>
<proteinExistence type="predicted"/>
<comment type="caution">
    <text evidence="2">The sequence shown here is derived from an EMBL/GenBank/DDBJ whole genome shotgun (WGS) entry which is preliminary data.</text>
</comment>
<gene>
    <name evidence="2" type="ORF">Tco_1005091</name>
</gene>
<feature type="region of interest" description="Disordered" evidence="1">
    <location>
        <begin position="91"/>
        <end position="110"/>
    </location>
</feature>